<reference evidence="2 3" key="1">
    <citation type="journal article" date="2021" name="Sci. Rep.">
        <title>The distribution of antibiotic resistance genes in chicken gut microbiota commensals.</title>
        <authorList>
            <person name="Juricova H."/>
            <person name="Matiasovicova J."/>
            <person name="Kubasova T."/>
            <person name="Cejkova D."/>
            <person name="Rychlik I."/>
        </authorList>
    </citation>
    <scope>NUCLEOTIDE SEQUENCE [LARGE SCALE GENOMIC DNA]</scope>
    <source>
        <strain evidence="2 3">An574</strain>
    </source>
</reference>
<evidence type="ECO:0000313" key="3">
    <source>
        <dbReference type="Proteomes" id="UP000785625"/>
    </source>
</evidence>
<dbReference type="InterPro" id="IPR011008">
    <property type="entry name" value="Dimeric_a/b-barrel"/>
</dbReference>
<feature type="domain" description="ABM" evidence="1">
    <location>
        <begin position="119"/>
        <end position="190"/>
    </location>
</feature>
<feature type="domain" description="ABM" evidence="1">
    <location>
        <begin position="11"/>
        <end position="82"/>
    </location>
</feature>
<sequence>MKIIDNSVVFNMYQMKVKDEFRSSFNEVGKRNMVTSSTIESGTLGMYNTMNDAGENLLFELYEDQRAYDKHVQSQQSKDFQRVVSEGATDVSRVELVPEFLGEQDVSLNTTTDNRLWVNVVRFTVKDGKQDQFKQILIPYLKKAMKAETEILVCYVSHVKDQPNKWMTFQVFQNDDTFKKYVNSDGFHQVLDELTPLFEERELEQLDGQVLINQGHY</sequence>
<dbReference type="Pfam" id="PF03992">
    <property type="entry name" value="ABM"/>
    <property type="match status" value="2"/>
</dbReference>
<gene>
    <name evidence="2" type="ORF">H5975_05345</name>
</gene>
<protein>
    <recommendedName>
        <fullName evidence="1">ABM domain-containing protein</fullName>
    </recommendedName>
</protein>
<dbReference type="SUPFAM" id="SSF54909">
    <property type="entry name" value="Dimeric alpha+beta barrel"/>
    <property type="match status" value="2"/>
</dbReference>
<keyword evidence="3" id="KW-1185">Reference proteome</keyword>
<dbReference type="EMBL" id="JACJKU010000046">
    <property type="protein sequence ID" value="MBM6940906.1"/>
    <property type="molecule type" value="Genomic_DNA"/>
</dbReference>
<name>A0ABS2GYI0_9LACO</name>
<dbReference type="RefSeq" id="WP_204785192.1">
    <property type="nucleotide sequence ID" value="NZ_CALVGD010000077.1"/>
</dbReference>
<dbReference type="Gene3D" id="3.30.70.100">
    <property type="match status" value="1"/>
</dbReference>
<evidence type="ECO:0000313" key="2">
    <source>
        <dbReference type="EMBL" id="MBM6940906.1"/>
    </source>
</evidence>
<proteinExistence type="predicted"/>
<dbReference type="PANTHER" id="PTHR33336:SF3">
    <property type="entry name" value="ABM DOMAIN-CONTAINING PROTEIN"/>
    <property type="match status" value="1"/>
</dbReference>
<dbReference type="PANTHER" id="PTHR33336">
    <property type="entry name" value="QUINOL MONOOXYGENASE YGIN-RELATED"/>
    <property type="match status" value="1"/>
</dbReference>
<comment type="caution">
    <text evidence="2">The sequence shown here is derived from an EMBL/GenBank/DDBJ whole genome shotgun (WGS) entry which is preliminary data.</text>
</comment>
<dbReference type="Proteomes" id="UP000785625">
    <property type="component" value="Unassembled WGS sequence"/>
</dbReference>
<dbReference type="InterPro" id="IPR007138">
    <property type="entry name" value="ABM_dom"/>
</dbReference>
<evidence type="ECO:0000259" key="1">
    <source>
        <dbReference type="Pfam" id="PF03992"/>
    </source>
</evidence>
<accession>A0ABS2GYI0</accession>
<organism evidence="2 3">
    <name type="scientific">Limosilactobacillus coleohominis</name>
    <dbReference type="NCBI Taxonomy" id="181675"/>
    <lineage>
        <taxon>Bacteria</taxon>
        <taxon>Bacillati</taxon>
        <taxon>Bacillota</taxon>
        <taxon>Bacilli</taxon>
        <taxon>Lactobacillales</taxon>
        <taxon>Lactobacillaceae</taxon>
        <taxon>Limosilactobacillus</taxon>
    </lineage>
</organism>
<dbReference type="InterPro" id="IPR050744">
    <property type="entry name" value="AI-2_Isomerase_LsrG"/>
</dbReference>